<dbReference type="AlphaFoldDB" id="A0A8J6TNP9"/>
<name>A0A8J6TNP9_9BACT</name>
<evidence type="ECO:0008006" key="3">
    <source>
        <dbReference type="Google" id="ProtNLM"/>
    </source>
</evidence>
<gene>
    <name evidence="1" type="ORF">H8E23_15080</name>
</gene>
<proteinExistence type="predicted"/>
<evidence type="ECO:0000313" key="2">
    <source>
        <dbReference type="Proteomes" id="UP000603434"/>
    </source>
</evidence>
<protein>
    <recommendedName>
        <fullName evidence="3">Conjugal transfer protein TraB</fullName>
    </recommendedName>
</protein>
<comment type="caution">
    <text evidence="1">The sequence shown here is derived from an EMBL/GenBank/DDBJ whole genome shotgun (WGS) entry which is preliminary data.</text>
</comment>
<sequence length="60" mass="6716">MASMDEQILKTTKEIVVKFIEAGRVSPASFQDTFKNVYNAVKETLQDPQEAPEADNDTKP</sequence>
<organism evidence="1 2">
    <name type="scientific">Candidatus Desulfatibia profunda</name>
    <dbReference type="NCBI Taxonomy" id="2841695"/>
    <lineage>
        <taxon>Bacteria</taxon>
        <taxon>Pseudomonadati</taxon>
        <taxon>Thermodesulfobacteriota</taxon>
        <taxon>Desulfobacteria</taxon>
        <taxon>Desulfobacterales</taxon>
        <taxon>Desulfobacterales incertae sedis</taxon>
        <taxon>Candidatus Desulfatibia</taxon>
    </lineage>
</organism>
<evidence type="ECO:0000313" key="1">
    <source>
        <dbReference type="EMBL" id="MBC8362706.1"/>
    </source>
</evidence>
<dbReference type="Proteomes" id="UP000603434">
    <property type="component" value="Unassembled WGS sequence"/>
</dbReference>
<accession>A0A8J6TNP9</accession>
<dbReference type="EMBL" id="JACNJH010000212">
    <property type="protein sequence ID" value="MBC8362706.1"/>
    <property type="molecule type" value="Genomic_DNA"/>
</dbReference>
<reference evidence="1 2" key="1">
    <citation type="submission" date="2020-08" db="EMBL/GenBank/DDBJ databases">
        <title>Bridging the membrane lipid divide: bacteria of the FCB group superphylum have the potential to synthesize archaeal ether lipids.</title>
        <authorList>
            <person name="Villanueva L."/>
            <person name="Von Meijenfeldt F.A.B."/>
            <person name="Westbye A.B."/>
            <person name="Yadav S."/>
            <person name="Hopmans E.C."/>
            <person name="Dutilh B.E."/>
            <person name="Sinninghe Damste J.S."/>
        </authorList>
    </citation>
    <scope>NUCLEOTIDE SEQUENCE [LARGE SCALE GENOMIC DNA]</scope>
    <source>
        <strain evidence="1">NIOZ-UU30</strain>
    </source>
</reference>